<proteinExistence type="predicted"/>
<reference evidence="1 2" key="1">
    <citation type="submission" date="2019-03" db="EMBL/GenBank/DDBJ databases">
        <title>First draft genome of Liparis tanakae, snailfish: a comprehensive survey of snailfish specific genes.</title>
        <authorList>
            <person name="Kim W."/>
            <person name="Song I."/>
            <person name="Jeong J.-H."/>
            <person name="Kim D."/>
            <person name="Kim S."/>
            <person name="Ryu S."/>
            <person name="Song J.Y."/>
            <person name="Lee S.K."/>
        </authorList>
    </citation>
    <scope>NUCLEOTIDE SEQUENCE [LARGE SCALE GENOMIC DNA]</scope>
    <source>
        <tissue evidence="1">Muscle</tissue>
    </source>
</reference>
<keyword evidence="2" id="KW-1185">Reference proteome</keyword>
<dbReference type="Proteomes" id="UP000314294">
    <property type="component" value="Unassembled WGS sequence"/>
</dbReference>
<evidence type="ECO:0000313" key="1">
    <source>
        <dbReference type="EMBL" id="TNN74785.1"/>
    </source>
</evidence>
<accession>A0A4Z2IBE9</accession>
<evidence type="ECO:0000313" key="2">
    <source>
        <dbReference type="Proteomes" id="UP000314294"/>
    </source>
</evidence>
<comment type="caution">
    <text evidence="1">The sequence shown here is derived from an EMBL/GenBank/DDBJ whole genome shotgun (WGS) entry which is preliminary data.</text>
</comment>
<dbReference type="AlphaFoldDB" id="A0A4Z2IBE9"/>
<gene>
    <name evidence="1" type="ORF">EYF80_014885</name>
</gene>
<protein>
    <submittedName>
        <fullName evidence="1">Uncharacterized protein</fullName>
    </submittedName>
</protein>
<dbReference type="EMBL" id="SRLO01000110">
    <property type="protein sequence ID" value="TNN74785.1"/>
    <property type="molecule type" value="Genomic_DNA"/>
</dbReference>
<sequence>MLLAIVFHYGRRGSADKQTDMRPMCASASKISVEFHIRGQIVATELSAQSSRRVGRRRFVWIGAEVGGGGGPRARRWRSPMQLIKTHVNLREAWRVGVKRRRACSPRRRPPLAFASVINYIYESCNYLITSPLRLPLDGRSHRGAL</sequence>
<name>A0A4Z2IBE9_9TELE</name>
<organism evidence="1 2">
    <name type="scientific">Liparis tanakae</name>
    <name type="common">Tanaka's snailfish</name>
    <dbReference type="NCBI Taxonomy" id="230148"/>
    <lineage>
        <taxon>Eukaryota</taxon>
        <taxon>Metazoa</taxon>
        <taxon>Chordata</taxon>
        <taxon>Craniata</taxon>
        <taxon>Vertebrata</taxon>
        <taxon>Euteleostomi</taxon>
        <taxon>Actinopterygii</taxon>
        <taxon>Neopterygii</taxon>
        <taxon>Teleostei</taxon>
        <taxon>Neoteleostei</taxon>
        <taxon>Acanthomorphata</taxon>
        <taxon>Eupercaria</taxon>
        <taxon>Perciformes</taxon>
        <taxon>Cottioidei</taxon>
        <taxon>Cottales</taxon>
        <taxon>Liparidae</taxon>
        <taxon>Liparis</taxon>
    </lineage>
</organism>